<reference evidence="2 3" key="1">
    <citation type="submission" date="2018-06" db="EMBL/GenBank/DDBJ databases">
        <authorList>
            <consortium name="Pathogen Informatics"/>
            <person name="Doyle S."/>
        </authorList>
    </citation>
    <scope>NUCLEOTIDE SEQUENCE [LARGE SCALE GENOMIC DNA]</scope>
    <source>
        <strain evidence="2 3">NCTC12872</strain>
    </source>
</reference>
<proteinExistence type="predicted"/>
<keyword evidence="3" id="KW-1185">Reference proteome</keyword>
<name>A0A379C995_9PAST</name>
<gene>
    <name evidence="2" type="ORF">NCTC12872_00167</name>
</gene>
<protein>
    <submittedName>
        <fullName evidence="2">Protein of uncharacterized function (DUF539)</fullName>
    </submittedName>
</protein>
<organism evidence="2 3">
    <name type="scientific">Phocoenobacter uteri</name>
    <dbReference type="NCBI Taxonomy" id="146806"/>
    <lineage>
        <taxon>Bacteria</taxon>
        <taxon>Pseudomonadati</taxon>
        <taxon>Pseudomonadota</taxon>
        <taxon>Gammaproteobacteria</taxon>
        <taxon>Pasteurellales</taxon>
        <taxon>Pasteurellaceae</taxon>
        <taxon>Phocoenobacter</taxon>
    </lineage>
</organism>
<keyword evidence="1" id="KW-0812">Transmembrane</keyword>
<dbReference type="InterPro" id="IPR007495">
    <property type="entry name" value="NqrM"/>
</dbReference>
<dbReference type="Proteomes" id="UP000255417">
    <property type="component" value="Unassembled WGS sequence"/>
</dbReference>
<dbReference type="PANTHER" id="PTHR40691">
    <property type="entry name" value="(NA+)-NQR MATURATION NQRM"/>
    <property type="match status" value="1"/>
</dbReference>
<evidence type="ECO:0000313" key="2">
    <source>
        <dbReference type="EMBL" id="SUB58217.1"/>
    </source>
</evidence>
<dbReference type="EMBL" id="UGTA01000001">
    <property type="protein sequence ID" value="SUB58217.1"/>
    <property type="molecule type" value="Genomic_DNA"/>
</dbReference>
<dbReference type="RefSeq" id="WP_115314749.1">
    <property type="nucleotide sequence ID" value="NZ_LWIF01000001.1"/>
</dbReference>
<evidence type="ECO:0000256" key="1">
    <source>
        <dbReference type="SAM" id="Phobius"/>
    </source>
</evidence>
<sequence length="81" mass="8981">METILLTFGFFIAIIFAMSIGYIVKGKSIKGSCGGITALGMKKMCDCEEPCDNLKDKVAKGEAEPEELERFNKESSFYEVK</sequence>
<dbReference type="OrthoDB" id="5296227at2"/>
<evidence type="ECO:0000313" key="3">
    <source>
        <dbReference type="Proteomes" id="UP000255417"/>
    </source>
</evidence>
<accession>A0A379C995</accession>
<dbReference type="PANTHER" id="PTHR40691:SF3">
    <property type="entry name" value="(NA+)-NQR MATURATION NQRM"/>
    <property type="match status" value="1"/>
</dbReference>
<dbReference type="AlphaFoldDB" id="A0A379C995"/>
<dbReference type="Pfam" id="PF04400">
    <property type="entry name" value="NqrM"/>
    <property type="match status" value="1"/>
</dbReference>
<keyword evidence="1" id="KW-0472">Membrane</keyword>
<keyword evidence="1" id="KW-1133">Transmembrane helix</keyword>
<feature type="transmembrane region" description="Helical" evidence="1">
    <location>
        <begin position="6"/>
        <end position="24"/>
    </location>
</feature>